<evidence type="ECO:0000313" key="1">
    <source>
        <dbReference type="EMBL" id="MFI2489940.1"/>
    </source>
</evidence>
<reference evidence="1 2" key="1">
    <citation type="submission" date="2024-10" db="EMBL/GenBank/DDBJ databases">
        <title>The Natural Products Discovery Center: Release of the First 8490 Sequenced Strains for Exploring Actinobacteria Biosynthetic Diversity.</title>
        <authorList>
            <person name="Kalkreuter E."/>
            <person name="Kautsar S.A."/>
            <person name="Yang D."/>
            <person name="Bader C.D."/>
            <person name="Teijaro C.N."/>
            <person name="Fluegel L."/>
            <person name="Davis C.M."/>
            <person name="Simpson J.R."/>
            <person name="Lauterbach L."/>
            <person name="Steele A.D."/>
            <person name="Gui C."/>
            <person name="Meng S."/>
            <person name="Li G."/>
            <person name="Viehrig K."/>
            <person name="Ye F."/>
            <person name="Su P."/>
            <person name="Kiefer A.F."/>
            <person name="Nichols A."/>
            <person name="Cepeda A.J."/>
            <person name="Yan W."/>
            <person name="Fan B."/>
            <person name="Jiang Y."/>
            <person name="Adhikari A."/>
            <person name="Zheng C.-J."/>
            <person name="Schuster L."/>
            <person name="Cowan T.M."/>
            <person name="Smanski M.J."/>
            <person name="Chevrette M.G."/>
            <person name="De Carvalho L.P.S."/>
            <person name="Shen B."/>
        </authorList>
    </citation>
    <scope>NUCLEOTIDE SEQUENCE [LARGE SCALE GENOMIC DNA]</scope>
    <source>
        <strain evidence="1 2">NPDC019481</strain>
    </source>
</reference>
<dbReference type="RefSeq" id="WP_397407485.1">
    <property type="nucleotide sequence ID" value="NZ_JBIRYI010000018.1"/>
</dbReference>
<proteinExistence type="predicted"/>
<accession>A0ABW7XQW7</accession>
<keyword evidence="2" id="KW-1185">Reference proteome</keyword>
<name>A0ABW7XQW7_9MICO</name>
<organism evidence="1 2">
    <name type="scientific">Promicromonospora kroppenstedtii</name>
    <dbReference type="NCBI Taxonomy" id="440482"/>
    <lineage>
        <taxon>Bacteria</taxon>
        <taxon>Bacillati</taxon>
        <taxon>Actinomycetota</taxon>
        <taxon>Actinomycetes</taxon>
        <taxon>Micrococcales</taxon>
        <taxon>Promicromonosporaceae</taxon>
        <taxon>Promicromonospora</taxon>
    </lineage>
</organism>
<gene>
    <name evidence="1" type="ORF">ACH47X_23710</name>
</gene>
<dbReference type="EMBL" id="JBIRYI010000018">
    <property type="protein sequence ID" value="MFI2489940.1"/>
    <property type="molecule type" value="Genomic_DNA"/>
</dbReference>
<protein>
    <submittedName>
        <fullName evidence="1">Uncharacterized protein</fullName>
    </submittedName>
</protein>
<comment type="caution">
    <text evidence="1">The sequence shown here is derived from an EMBL/GenBank/DDBJ whole genome shotgun (WGS) entry which is preliminary data.</text>
</comment>
<sequence length="335" mass="37544">MERTLPGLLLGSGNTSLVANVEIALMQGSVALCLRGIKLEQSNLEATAFYAEERIIVSATATTWNAKPEPLVEVDEQIHPVGPTITHLGEPRTAVPVLDCRGASTPRRRWGASTPGEPSGPREWVCTERAVSHAGSDGRGSRRFEGMAPMTPAGPKDYIGRPGHLVFRFVFFVSSGNDVVRQRDLFEALVVEANHQFRLREDVERPFVLEVDRWEHDAPRRTTEMNEEFVRRARESHLTVVLLATEVRPGTREEIEAVLGEKDTQLAVVWMENPDERRKNQRLKKFLREHGEIAYDRTGPPGSDEATLSIASVVYAVLADITRGARREELFLEYR</sequence>
<dbReference type="Proteomes" id="UP001611580">
    <property type="component" value="Unassembled WGS sequence"/>
</dbReference>
<evidence type="ECO:0000313" key="2">
    <source>
        <dbReference type="Proteomes" id="UP001611580"/>
    </source>
</evidence>